<dbReference type="RefSeq" id="WP_111984994.1">
    <property type="nucleotide sequence ID" value="NZ_NFZS01000007.1"/>
</dbReference>
<feature type="domain" description="ABC transporter" evidence="5">
    <location>
        <begin position="16"/>
        <end position="249"/>
    </location>
</feature>
<organism evidence="6 7">
    <name type="scientific">Dyella jiangningensis</name>
    <dbReference type="NCBI Taxonomy" id="1379159"/>
    <lineage>
        <taxon>Bacteria</taxon>
        <taxon>Pseudomonadati</taxon>
        <taxon>Pseudomonadota</taxon>
        <taxon>Gammaproteobacteria</taxon>
        <taxon>Lysobacterales</taxon>
        <taxon>Rhodanobacteraceae</taxon>
        <taxon>Dyella</taxon>
    </lineage>
</organism>
<evidence type="ECO:0000256" key="1">
    <source>
        <dbReference type="ARBA" id="ARBA00005417"/>
    </source>
</evidence>
<dbReference type="FunFam" id="3.40.50.300:FF:000425">
    <property type="entry name" value="Probable ABC transporter, ATP-binding subunit"/>
    <property type="match status" value="1"/>
</dbReference>
<proteinExistence type="inferred from homology"/>
<evidence type="ECO:0000256" key="3">
    <source>
        <dbReference type="ARBA" id="ARBA00022741"/>
    </source>
</evidence>
<dbReference type="SUPFAM" id="SSF52540">
    <property type="entry name" value="P-loop containing nucleoside triphosphate hydrolases"/>
    <property type="match status" value="1"/>
</dbReference>
<protein>
    <submittedName>
        <fullName evidence="6">ABC transporter ATP-binding protein</fullName>
    </submittedName>
</protein>
<dbReference type="Gene3D" id="3.40.50.300">
    <property type="entry name" value="P-loop containing nucleotide triphosphate hydrolases"/>
    <property type="match status" value="1"/>
</dbReference>
<dbReference type="EMBL" id="NFZS01000007">
    <property type="protein sequence ID" value="RAO74514.1"/>
    <property type="molecule type" value="Genomic_DNA"/>
</dbReference>
<dbReference type="PANTHER" id="PTHR43117">
    <property type="entry name" value="OSMOPROTECTANT IMPORT ATP-BINDING PROTEIN OSMV"/>
    <property type="match status" value="1"/>
</dbReference>
<keyword evidence="3" id="KW-0547">Nucleotide-binding</keyword>
<dbReference type="GO" id="GO:0016887">
    <property type="term" value="F:ATP hydrolysis activity"/>
    <property type="evidence" value="ECO:0007669"/>
    <property type="project" value="InterPro"/>
</dbReference>
<keyword evidence="2" id="KW-0813">Transport</keyword>
<dbReference type="AlphaFoldDB" id="A0A328P2V3"/>
<dbReference type="OrthoDB" id="9802264at2"/>
<dbReference type="GO" id="GO:0005524">
    <property type="term" value="F:ATP binding"/>
    <property type="evidence" value="ECO:0007669"/>
    <property type="project" value="UniProtKB-KW"/>
</dbReference>
<dbReference type="Proteomes" id="UP000248926">
    <property type="component" value="Unassembled WGS sequence"/>
</dbReference>
<dbReference type="Pfam" id="PF00005">
    <property type="entry name" value="ABC_tran"/>
    <property type="match status" value="1"/>
</dbReference>
<evidence type="ECO:0000256" key="2">
    <source>
        <dbReference type="ARBA" id="ARBA00022448"/>
    </source>
</evidence>
<accession>A0A328P2V3</accession>
<dbReference type="SMART" id="SM00382">
    <property type="entry name" value="AAA"/>
    <property type="match status" value="1"/>
</dbReference>
<keyword evidence="7" id="KW-1185">Reference proteome</keyword>
<dbReference type="InterPro" id="IPR027417">
    <property type="entry name" value="P-loop_NTPase"/>
</dbReference>
<dbReference type="InterPro" id="IPR003439">
    <property type="entry name" value="ABC_transporter-like_ATP-bd"/>
</dbReference>
<dbReference type="PROSITE" id="PS50893">
    <property type="entry name" value="ABC_TRANSPORTER_2"/>
    <property type="match status" value="1"/>
</dbReference>
<gene>
    <name evidence="6" type="ORF">CA260_20415</name>
</gene>
<evidence type="ECO:0000313" key="7">
    <source>
        <dbReference type="Proteomes" id="UP000248926"/>
    </source>
</evidence>
<dbReference type="GO" id="GO:0015697">
    <property type="term" value="P:quaternary ammonium group transport"/>
    <property type="evidence" value="ECO:0007669"/>
    <property type="project" value="UniProtKB-ARBA"/>
</dbReference>
<evidence type="ECO:0000259" key="5">
    <source>
        <dbReference type="PROSITE" id="PS50893"/>
    </source>
</evidence>
<comment type="similarity">
    <text evidence="1">Belongs to the ABC transporter superfamily.</text>
</comment>
<evidence type="ECO:0000313" key="6">
    <source>
        <dbReference type="EMBL" id="RAO74514.1"/>
    </source>
</evidence>
<evidence type="ECO:0000256" key="4">
    <source>
        <dbReference type="ARBA" id="ARBA00022840"/>
    </source>
</evidence>
<dbReference type="PANTHER" id="PTHR43117:SF4">
    <property type="entry name" value="OSMOPROTECTANT IMPORT ATP-BINDING PROTEIN OSMV"/>
    <property type="match status" value="1"/>
</dbReference>
<reference evidence="6 7" key="1">
    <citation type="journal article" date="2018" name="Genet. Mol. Biol.">
        <title>The genome sequence of Dyella jiangningensis FCAV SCS01 from a lignocellulose-decomposing microbial consortium metagenome reveals potential for biotechnological applications.</title>
        <authorList>
            <person name="Desiderato J.G."/>
            <person name="Alvarenga D.O."/>
            <person name="Constancio M.T.L."/>
            <person name="Alves L.M.C."/>
            <person name="Varani A.M."/>
        </authorList>
    </citation>
    <scope>NUCLEOTIDE SEQUENCE [LARGE SCALE GENOMIC DNA]</scope>
    <source>
        <strain evidence="6 7">FCAV SCS01</strain>
    </source>
</reference>
<dbReference type="InterPro" id="IPR003593">
    <property type="entry name" value="AAA+_ATPase"/>
</dbReference>
<name>A0A328P2V3_9GAMM</name>
<sequence length="260" mass="28514">MSFPQPDQPPRHAADFALREVTKHYNGVSALKDVSLSFAAGSTTALIGGSGAGKSTVLRLLLGLDWPDTGTVTAWGEALQRDRLLALRQRVGYVIQEGGLFPHLTALGNLALQPRYLGWEAERIRQRAHELAELARLPIDVLTRYPAELSGGQRQRVALMRGLMADPGALLLDEPLGALDPIVRHELQDELKRIFSELGKTVIVVTHDLAEAAWFADRLVLLRDGHVVQDGRYEDLLDRPADDFVRAFTHAQRALPGGAA</sequence>
<comment type="caution">
    <text evidence="6">The sequence shown here is derived from an EMBL/GenBank/DDBJ whole genome shotgun (WGS) entry which is preliminary data.</text>
</comment>
<keyword evidence="4 6" id="KW-0067">ATP-binding</keyword>